<accession>A0A0S3SWY9</accession>
<sequence>EKLSNRGHNWKKSLKLYEIGFVVFVFLFSLEPLEFFPPFHLLSRSIRYVLFEKLVAFWRVVGFGFSLLSCGSCCSLVSFLWLEGRWCFRCGHIVLEFRLFDEAVEHCFLSLLVWWCFRCKS</sequence>
<feature type="transmembrane region" description="Helical" evidence="1">
    <location>
        <begin position="16"/>
        <end position="36"/>
    </location>
</feature>
<dbReference type="Proteomes" id="UP000291084">
    <property type="component" value="Chromosome 9"/>
</dbReference>
<protein>
    <submittedName>
        <fullName evidence="2">Uncharacterized protein</fullName>
    </submittedName>
</protein>
<evidence type="ECO:0000256" key="1">
    <source>
        <dbReference type="SAM" id="Phobius"/>
    </source>
</evidence>
<keyword evidence="1" id="KW-1133">Transmembrane helix</keyword>
<gene>
    <name evidence="2" type="primary">Vigan.09G081100</name>
    <name evidence="2" type="ORF">VIGAN_09081100</name>
</gene>
<proteinExistence type="predicted"/>
<reference evidence="2 3" key="1">
    <citation type="journal article" date="2015" name="Sci. Rep.">
        <title>The power of single molecule real-time sequencing technology in the de novo assembly of a eukaryotic genome.</title>
        <authorList>
            <person name="Sakai H."/>
            <person name="Naito K."/>
            <person name="Ogiso-Tanaka E."/>
            <person name="Takahashi Y."/>
            <person name="Iseki K."/>
            <person name="Muto C."/>
            <person name="Satou K."/>
            <person name="Teruya K."/>
            <person name="Shiroma A."/>
            <person name="Shimoji M."/>
            <person name="Hirano T."/>
            <person name="Itoh T."/>
            <person name="Kaga A."/>
            <person name="Tomooka N."/>
        </authorList>
    </citation>
    <scope>NUCLEOTIDE SEQUENCE [LARGE SCALE GENOMIC DNA]</scope>
    <source>
        <strain evidence="3">cv. Shumari</strain>
    </source>
</reference>
<organism evidence="2 3">
    <name type="scientific">Vigna angularis var. angularis</name>
    <dbReference type="NCBI Taxonomy" id="157739"/>
    <lineage>
        <taxon>Eukaryota</taxon>
        <taxon>Viridiplantae</taxon>
        <taxon>Streptophyta</taxon>
        <taxon>Embryophyta</taxon>
        <taxon>Tracheophyta</taxon>
        <taxon>Spermatophyta</taxon>
        <taxon>Magnoliopsida</taxon>
        <taxon>eudicotyledons</taxon>
        <taxon>Gunneridae</taxon>
        <taxon>Pentapetalae</taxon>
        <taxon>rosids</taxon>
        <taxon>fabids</taxon>
        <taxon>Fabales</taxon>
        <taxon>Fabaceae</taxon>
        <taxon>Papilionoideae</taxon>
        <taxon>50 kb inversion clade</taxon>
        <taxon>NPAAA clade</taxon>
        <taxon>indigoferoid/millettioid clade</taxon>
        <taxon>Phaseoleae</taxon>
        <taxon>Vigna</taxon>
    </lineage>
</organism>
<evidence type="ECO:0000313" key="3">
    <source>
        <dbReference type="Proteomes" id="UP000291084"/>
    </source>
</evidence>
<dbReference type="EMBL" id="AP015042">
    <property type="protein sequence ID" value="BAT97381.1"/>
    <property type="molecule type" value="Genomic_DNA"/>
</dbReference>
<keyword evidence="3" id="KW-1185">Reference proteome</keyword>
<keyword evidence="1" id="KW-0812">Transmembrane</keyword>
<name>A0A0S3SWY9_PHAAN</name>
<feature type="non-terminal residue" evidence="2">
    <location>
        <position position="1"/>
    </location>
</feature>
<dbReference type="AlphaFoldDB" id="A0A0S3SWY9"/>
<evidence type="ECO:0000313" key="2">
    <source>
        <dbReference type="EMBL" id="BAT97381.1"/>
    </source>
</evidence>
<feature type="transmembrane region" description="Helical" evidence="1">
    <location>
        <begin position="56"/>
        <end position="82"/>
    </location>
</feature>
<keyword evidence="1" id="KW-0472">Membrane</keyword>